<accession>A0ABV4WD38</accession>
<dbReference type="EMBL" id="JBHFNT010000004">
    <property type="protein sequence ID" value="MFB2832985.1"/>
    <property type="molecule type" value="Genomic_DNA"/>
</dbReference>
<sequence length="161" mass="18231">MVPRSTLAATRVGLIEYLSIRTNIQWDYYRNLVLPAEGAKGAAFVTSINSLKGINYNRMVGEVQLQILVAHPDHQEAQCLLLDWVEFLLKIMESLKQQGLYGNYRGVEIKLAMGGCNLLDPIKLFVQDSDQRQDIPEGIALGTMQANYEFVYESSIELEQY</sequence>
<gene>
    <name evidence="1" type="ORF">ACE1CA_00470</name>
</gene>
<evidence type="ECO:0000313" key="2">
    <source>
        <dbReference type="Proteomes" id="UP001576780"/>
    </source>
</evidence>
<evidence type="ECO:0000313" key="1">
    <source>
        <dbReference type="EMBL" id="MFB2832985.1"/>
    </source>
</evidence>
<proteinExistence type="predicted"/>
<reference evidence="1 2" key="1">
    <citation type="submission" date="2024-09" db="EMBL/GenBank/DDBJ databases">
        <title>Floridaenema gen nov. (Aerosakkonemataceae, Aerosakkonematales ord. nov., Cyanobacteria) from benthic tropical and subtropical fresh waters, with the description of four new species.</title>
        <authorList>
            <person name="Moretto J.A."/>
            <person name="Berthold D.E."/>
            <person name="Lefler F.W."/>
            <person name="Huang I.-S."/>
            <person name="Laughinghouse H. IV."/>
        </authorList>
    </citation>
    <scope>NUCLEOTIDE SEQUENCE [LARGE SCALE GENOMIC DNA]</scope>
    <source>
        <strain evidence="1 2">BLCC-F167</strain>
    </source>
</reference>
<keyword evidence="2" id="KW-1185">Reference proteome</keyword>
<organism evidence="1 2">
    <name type="scientific">Floridaenema evergladense BLCC-F167</name>
    <dbReference type="NCBI Taxonomy" id="3153639"/>
    <lineage>
        <taxon>Bacteria</taxon>
        <taxon>Bacillati</taxon>
        <taxon>Cyanobacteriota</taxon>
        <taxon>Cyanophyceae</taxon>
        <taxon>Oscillatoriophycideae</taxon>
        <taxon>Aerosakkonematales</taxon>
        <taxon>Aerosakkonemataceae</taxon>
        <taxon>Floridanema</taxon>
        <taxon>Floridanema evergladense</taxon>
    </lineage>
</organism>
<dbReference type="RefSeq" id="WP_413275460.1">
    <property type="nucleotide sequence ID" value="NZ_JBHFNT010000004.1"/>
</dbReference>
<name>A0ABV4WD38_9CYAN</name>
<protein>
    <submittedName>
        <fullName evidence="1">Uncharacterized protein</fullName>
    </submittedName>
</protein>
<dbReference type="Proteomes" id="UP001576780">
    <property type="component" value="Unassembled WGS sequence"/>
</dbReference>
<comment type="caution">
    <text evidence="1">The sequence shown here is derived from an EMBL/GenBank/DDBJ whole genome shotgun (WGS) entry which is preliminary data.</text>
</comment>